<gene>
    <name evidence="5" type="primary">JHBP-2</name>
</gene>
<dbReference type="Gene3D" id="3.15.10.30">
    <property type="entry name" value="Haemolymph juvenile hormone binding protein"/>
    <property type="match status" value="1"/>
</dbReference>
<dbReference type="PANTHER" id="PTHR11008:SF18">
    <property type="entry name" value="BCDNA.GH05536-RELATED"/>
    <property type="match status" value="1"/>
</dbReference>
<protein>
    <submittedName>
        <fullName evidence="5">Juvenile hormone binding protein 2</fullName>
    </submittedName>
</protein>
<accession>A0A1V0J8W4</accession>
<comment type="similarity">
    <text evidence="3">Belongs to the TO family.</text>
</comment>
<dbReference type="InterPro" id="IPR038606">
    <property type="entry name" value="To_sf"/>
</dbReference>
<dbReference type="InterPro" id="IPR010562">
    <property type="entry name" value="Haemolymph_juvenile_hormone-bd"/>
</dbReference>
<proteinExistence type="evidence at transcript level"/>
<dbReference type="SMART" id="SM00700">
    <property type="entry name" value="JHBP"/>
    <property type="match status" value="1"/>
</dbReference>
<evidence type="ECO:0000256" key="1">
    <source>
        <dbReference type="ARBA" id="ARBA00022729"/>
    </source>
</evidence>
<evidence type="ECO:0000256" key="4">
    <source>
        <dbReference type="SAM" id="SignalP"/>
    </source>
</evidence>
<keyword evidence="2" id="KW-0090">Biological rhythms</keyword>
<evidence type="ECO:0000256" key="2">
    <source>
        <dbReference type="ARBA" id="ARBA00023108"/>
    </source>
</evidence>
<dbReference type="GO" id="GO:0007623">
    <property type="term" value="P:circadian rhythm"/>
    <property type="evidence" value="ECO:0007669"/>
    <property type="project" value="UniProtKB-ARBA"/>
</dbReference>
<dbReference type="Pfam" id="PF06585">
    <property type="entry name" value="JHBP"/>
    <property type="match status" value="1"/>
</dbReference>
<dbReference type="AlphaFoldDB" id="A0A1V0J8W4"/>
<dbReference type="FunFam" id="3.15.10.30:FF:000001">
    <property type="entry name" value="Takeout-like protein 1"/>
    <property type="match status" value="1"/>
</dbReference>
<dbReference type="PANTHER" id="PTHR11008">
    <property type="entry name" value="PROTEIN TAKEOUT-LIKE PROTEIN"/>
    <property type="match status" value="1"/>
</dbReference>
<evidence type="ECO:0000256" key="3">
    <source>
        <dbReference type="ARBA" id="ARBA00060902"/>
    </source>
</evidence>
<evidence type="ECO:0000313" key="5">
    <source>
        <dbReference type="EMBL" id="ARD05169.1"/>
    </source>
</evidence>
<keyword evidence="1 4" id="KW-0732">Signal</keyword>
<dbReference type="GO" id="GO:0005615">
    <property type="term" value="C:extracellular space"/>
    <property type="evidence" value="ECO:0007669"/>
    <property type="project" value="TreeGrafter"/>
</dbReference>
<feature type="chain" id="PRO_5012346624" evidence="4">
    <location>
        <begin position="17"/>
        <end position="248"/>
    </location>
</feature>
<organism evidence="5">
    <name type="scientific">Antheraea pernyi</name>
    <name type="common">Chinese oak silk moth</name>
    <name type="synonym">Bombyx pernyi</name>
    <dbReference type="NCBI Taxonomy" id="7119"/>
    <lineage>
        <taxon>Eukaryota</taxon>
        <taxon>Metazoa</taxon>
        <taxon>Ecdysozoa</taxon>
        <taxon>Arthropoda</taxon>
        <taxon>Hexapoda</taxon>
        <taxon>Insecta</taxon>
        <taxon>Pterygota</taxon>
        <taxon>Neoptera</taxon>
        <taxon>Endopterygota</taxon>
        <taxon>Lepidoptera</taxon>
        <taxon>Glossata</taxon>
        <taxon>Ditrysia</taxon>
        <taxon>Bombycoidea</taxon>
        <taxon>Saturniidae</taxon>
        <taxon>Saturniinae</taxon>
        <taxon>Saturniini</taxon>
        <taxon>Antheraea</taxon>
    </lineage>
</organism>
<sequence>MLGLLLFGSILSVCCGAINIEKYLKVCNRNSLELNQCMKGAVQDGIAVLSDGVEEIEIPALDPYYQKELKVEYKNNQILASIILKNIYVEGLKKATVHDARVRADDDQVHIEIDLTAPKIVIRSDYEGVGQYNDLKIKAHGTVRTVMTDLVFTWKLDGVSEKNGDEKYIHINSFYMRPDVGKMQISMTNNNPETKDLTEFGLRFINENWRTLYKELLPFAQSNWDKIGTQFANNIFMKVPYDQILPPN</sequence>
<reference evidence="5" key="1">
    <citation type="submission" date="2016-12" db="EMBL/GenBank/DDBJ databases">
        <title>Diapause related genes cloning and expression pattern in Chinese oak silkworm.</title>
        <authorList>
            <person name="Wang Y."/>
            <person name="Ru Y.T."/>
            <person name="Zhou J.L."/>
            <person name="Jiang Y.R."/>
            <person name="Qin L."/>
        </authorList>
    </citation>
    <scope>NUCLEOTIDE SEQUENCE</scope>
</reference>
<dbReference type="EMBL" id="KY411163">
    <property type="protein sequence ID" value="ARD05169.1"/>
    <property type="molecule type" value="mRNA"/>
</dbReference>
<feature type="signal peptide" evidence="4">
    <location>
        <begin position="1"/>
        <end position="16"/>
    </location>
</feature>
<name>A0A1V0J8W4_ANTPE</name>